<dbReference type="NCBIfam" id="TIGR01216">
    <property type="entry name" value="ATP_synt_epsi"/>
    <property type="match status" value="1"/>
</dbReference>
<dbReference type="PANTHER" id="PTHR13822">
    <property type="entry name" value="ATP SYNTHASE DELTA/EPSILON CHAIN"/>
    <property type="match status" value="1"/>
</dbReference>
<keyword evidence="4" id="KW-0375">Hydrogen ion transport</keyword>
<dbReference type="RefSeq" id="XP_009031646.1">
    <property type="nucleotide sequence ID" value="XM_009033398.1"/>
</dbReference>
<evidence type="ECO:0000256" key="9">
    <source>
        <dbReference type="ARBA" id="ARBA00023128"/>
    </source>
</evidence>
<comment type="subunit">
    <text evidence="16">Component of the ATP synthase complex composed at least of ATP5F1A/subunit alpha, ATP5F1B/subunit beta, ATP5MC1/subunit c (homooctomer), MT-ATP6/subunit a, MT-ATP8/subunit 8, ATP5ME/subunit e, ATP5MF/subunit f, ATP5MG/subunit g, ATP5MK/subunit k, ATP5MJ/subunit j, ATP5F1C/subunit gamma, ATP5F1D/subunit delta, ATP5F1E/subunit epsilon, ATP5PF/subunit F6, ATP5PB/subunit b, ATP5PD/subunit d, ATP5PO/subunit OSCP. ATP synthase complex consists of a soluble F(1) head domain (subunits alpha(3) and beta(3)) - the catalytic core - and a membrane F(0) domain - the membrane proton channel (subunits c, a, 8, e, f, g, k and j). These two domains are linked by a central stalk (subunits gamma, delta, and epsilon) rotating inside the F1 region and a stationary peripheral stalk (subunits F6, b, d, and OSCP). Component of a complex composed at least by ATPIF1, ATP5F1A, ATP5F1B, ATP5F1C AND ATP5F1E.</text>
</comment>
<keyword evidence="11" id="KW-0139">CF(1)</keyword>
<keyword evidence="10" id="KW-0472">Membrane</keyword>
<accession>T1EMJ4</accession>
<organism evidence="20 21">
    <name type="scientific">Helobdella robusta</name>
    <name type="common">Californian leech</name>
    <dbReference type="NCBI Taxonomy" id="6412"/>
    <lineage>
        <taxon>Eukaryota</taxon>
        <taxon>Metazoa</taxon>
        <taxon>Spiralia</taxon>
        <taxon>Lophotrochozoa</taxon>
        <taxon>Annelida</taxon>
        <taxon>Clitellata</taxon>
        <taxon>Hirudinea</taxon>
        <taxon>Rhynchobdellida</taxon>
        <taxon>Glossiphoniidae</taxon>
        <taxon>Helobdella</taxon>
    </lineage>
</organism>
<keyword evidence="7" id="KW-0007">Acetylation</keyword>
<dbReference type="InterPro" id="IPR020546">
    <property type="entry name" value="ATP_synth_F1_dsu/esu_N"/>
</dbReference>
<evidence type="ECO:0000256" key="12">
    <source>
        <dbReference type="ARBA" id="ARBA00023310"/>
    </source>
</evidence>
<dbReference type="PANTHER" id="PTHR13822:SF7">
    <property type="entry name" value="ATP SYNTHASE SUBUNIT DELTA, MITOCHONDRIAL"/>
    <property type="match status" value="1"/>
</dbReference>
<evidence type="ECO:0000256" key="16">
    <source>
        <dbReference type="ARBA" id="ARBA00062932"/>
    </source>
</evidence>
<comment type="similarity">
    <text evidence="2">Belongs to the ATPase epsilon chain family.</text>
</comment>
<dbReference type="GO" id="GO:0045259">
    <property type="term" value="C:proton-transporting ATP synthase complex"/>
    <property type="evidence" value="ECO:0000318"/>
    <property type="project" value="GO_Central"/>
</dbReference>
<evidence type="ECO:0000256" key="14">
    <source>
        <dbReference type="ARBA" id="ARBA00032372"/>
    </source>
</evidence>
<dbReference type="GO" id="GO:0005743">
    <property type="term" value="C:mitochondrial inner membrane"/>
    <property type="evidence" value="ECO:0007669"/>
    <property type="project" value="UniProtKB-SubCell"/>
</dbReference>
<evidence type="ECO:0000256" key="4">
    <source>
        <dbReference type="ARBA" id="ARBA00022781"/>
    </source>
</evidence>
<dbReference type="GO" id="GO:0015986">
    <property type="term" value="P:proton motive force-driven ATP synthesis"/>
    <property type="evidence" value="ECO:0000318"/>
    <property type="project" value="GO_Central"/>
</dbReference>
<evidence type="ECO:0000256" key="15">
    <source>
        <dbReference type="ARBA" id="ARBA00056834"/>
    </source>
</evidence>
<keyword evidence="3" id="KW-0813">Transport</keyword>
<dbReference type="CTD" id="20197794"/>
<evidence type="ECO:0000256" key="7">
    <source>
        <dbReference type="ARBA" id="ARBA00022990"/>
    </source>
</evidence>
<keyword evidence="8" id="KW-0406">Ion transport</keyword>
<dbReference type="EMBL" id="AMQM01008319">
    <property type="status" value="NOT_ANNOTATED_CDS"/>
    <property type="molecule type" value="Genomic_DNA"/>
</dbReference>
<evidence type="ECO:0000313" key="20">
    <source>
        <dbReference type="EnsemblMetazoa" id="HelroP158094"/>
    </source>
</evidence>
<dbReference type="Gene3D" id="1.20.5.440">
    <property type="entry name" value="ATP synthase delta/epsilon subunit, C-terminal domain"/>
    <property type="match status" value="1"/>
</dbReference>
<dbReference type="OMA" id="HQTLYSE"/>
<reference evidence="19 21" key="2">
    <citation type="journal article" date="2013" name="Nature">
        <title>Insights into bilaterian evolution from three spiralian genomes.</title>
        <authorList>
            <person name="Simakov O."/>
            <person name="Marletaz F."/>
            <person name="Cho S.J."/>
            <person name="Edsinger-Gonzales E."/>
            <person name="Havlak P."/>
            <person name="Hellsten U."/>
            <person name="Kuo D.H."/>
            <person name="Larsson T."/>
            <person name="Lv J."/>
            <person name="Arendt D."/>
            <person name="Savage R."/>
            <person name="Osoegawa K."/>
            <person name="de Jong P."/>
            <person name="Grimwood J."/>
            <person name="Chapman J.A."/>
            <person name="Shapiro H."/>
            <person name="Aerts A."/>
            <person name="Otillar R.P."/>
            <person name="Terry A.Y."/>
            <person name="Boore J.L."/>
            <person name="Grigoriev I.V."/>
            <person name="Lindberg D.R."/>
            <person name="Seaver E.C."/>
            <person name="Weisblat D.A."/>
            <person name="Putnam N.H."/>
            <person name="Rokhsar D.S."/>
        </authorList>
    </citation>
    <scope>NUCLEOTIDE SEQUENCE</scope>
</reference>
<evidence type="ECO:0000256" key="5">
    <source>
        <dbReference type="ARBA" id="ARBA00022792"/>
    </source>
</evidence>
<dbReference type="FunFam" id="1.20.5.440:FF:000002">
    <property type="entry name" value="ATP synthase subunit delta, mitochondrial"/>
    <property type="match status" value="1"/>
</dbReference>
<gene>
    <name evidence="20" type="primary">20197794</name>
    <name evidence="19" type="ORF">HELRODRAFT_158094</name>
</gene>
<reference evidence="21" key="1">
    <citation type="submission" date="2012-12" db="EMBL/GenBank/DDBJ databases">
        <authorList>
            <person name="Hellsten U."/>
            <person name="Grimwood J."/>
            <person name="Chapman J.A."/>
            <person name="Shapiro H."/>
            <person name="Aerts A."/>
            <person name="Otillar R.P."/>
            <person name="Terry A.Y."/>
            <person name="Boore J.L."/>
            <person name="Simakov O."/>
            <person name="Marletaz F."/>
            <person name="Cho S.-J."/>
            <person name="Edsinger-Gonzales E."/>
            <person name="Havlak P."/>
            <person name="Kuo D.-H."/>
            <person name="Larsson T."/>
            <person name="Lv J."/>
            <person name="Arendt D."/>
            <person name="Savage R."/>
            <person name="Osoegawa K."/>
            <person name="de Jong P."/>
            <person name="Lindberg D.R."/>
            <person name="Seaver E.C."/>
            <person name="Weisblat D.A."/>
            <person name="Putnam N.H."/>
            <person name="Grigoriev I.V."/>
            <person name="Rokhsar D.S."/>
        </authorList>
    </citation>
    <scope>NUCLEOTIDE SEQUENCE</scope>
</reference>
<dbReference type="InParanoid" id="T1EMJ4"/>
<evidence type="ECO:0000256" key="17">
    <source>
        <dbReference type="ARBA" id="ARBA00070799"/>
    </source>
</evidence>
<evidence type="ECO:0000256" key="2">
    <source>
        <dbReference type="ARBA" id="ARBA00005712"/>
    </source>
</evidence>
<proteinExistence type="inferred from homology"/>
<dbReference type="Gene3D" id="2.60.15.10">
    <property type="entry name" value="F0F1 ATP synthase delta/epsilon subunit, N-terminal"/>
    <property type="match status" value="1"/>
</dbReference>
<dbReference type="GeneID" id="20197794"/>
<name>T1EMJ4_HELRO</name>
<keyword evidence="12" id="KW-0066">ATP synthesis</keyword>
<comment type="function">
    <text evidence="15">Subunit delta, of the mitochondrial membrane ATP synthase complex (F(1)F(0) ATP synthase or Complex V) that produces ATP from ADP in the presence of a proton gradient across the membrane which is generated by electron transport complexes of the respiratory chain. ATP synthase complex consist of a soluble F(1) head domain - the catalytic core - and a membrane F(1) domain - the membrane proton channel. These two domains are linked by a central stalk rotating inside the F(1) region and a stationary peripheral stalk. During catalysis, ATP synthesis in the catalytic domain of F(1) is coupled via a rotary mechanism of the central stalk subunits to proton translocation. In vivo, can only synthesize ATP although its ATP hydrolase activity can be activated artificially in vitro. With the central stalk subunit gamma, is essential for the biogenesis of F(1) catalytic part of the ATP synthase complex namely in the formation of F1 assembly intermediate.</text>
</comment>
<evidence type="ECO:0000259" key="18">
    <source>
        <dbReference type="Pfam" id="PF02823"/>
    </source>
</evidence>
<evidence type="ECO:0000256" key="8">
    <source>
        <dbReference type="ARBA" id="ARBA00023065"/>
    </source>
</evidence>
<dbReference type="STRING" id="6412.T1EMJ4"/>
<keyword evidence="5" id="KW-0999">Mitochondrion inner membrane</keyword>
<keyword evidence="6" id="KW-0809">Transit peptide</keyword>
<dbReference type="InterPro" id="IPR001469">
    <property type="entry name" value="ATP_synth_F1_dsu/esu"/>
</dbReference>
<comment type="subcellular location">
    <subcellularLocation>
        <location evidence="1">Mitochondrion inner membrane</location>
    </subcellularLocation>
</comment>
<keyword evidence="21" id="KW-1185">Reference proteome</keyword>
<sequence length="175" mass="18664">MSALCVRAAFKSGQMLSRTLVKNSTKLSAIVAQQKMSYADMAFTFACPASVFYKESNVKQVDVPTLSGDFGILPQHVPLLAVLRPGVIAVHEADGAMKKYFVSSGSVTINDDSSVQILAEEACPIDHLDAQAIRDGATSAAQDLLSASSEQSKAEAQIALECYDALQKAVEQAHR</sequence>
<dbReference type="FunFam" id="2.60.15.10:FF:000004">
    <property type="entry name" value="ATP synthase subunit delta, mitochondrial"/>
    <property type="match status" value="1"/>
</dbReference>
<dbReference type="EMBL" id="KB097754">
    <property type="protein sequence ID" value="ESN90256.1"/>
    <property type="molecule type" value="Genomic_DNA"/>
</dbReference>
<dbReference type="OrthoDB" id="270171at2759"/>
<protein>
    <recommendedName>
        <fullName evidence="17">ATP synthase F(1) complex subunit delta, mitochondrial</fullName>
    </recommendedName>
    <alternativeName>
        <fullName evidence="14">ATP synthase F1 subunit delta</fullName>
    </alternativeName>
    <alternativeName>
        <fullName evidence="13">F-ATPase delta subunit</fullName>
    </alternativeName>
</protein>
<dbReference type="AlphaFoldDB" id="T1EMJ4"/>
<evidence type="ECO:0000256" key="1">
    <source>
        <dbReference type="ARBA" id="ARBA00004273"/>
    </source>
</evidence>
<keyword evidence="9" id="KW-0496">Mitochondrion</keyword>
<dbReference type="InterPro" id="IPR036771">
    <property type="entry name" value="ATPsynth_dsu/esu_N"/>
</dbReference>
<evidence type="ECO:0000313" key="19">
    <source>
        <dbReference type="EMBL" id="ESN90256.1"/>
    </source>
</evidence>
<evidence type="ECO:0000256" key="10">
    <source>
        <dbReference type="ARBA" id="ARBA00023136"/>
    </source>
</evidence>
<dbReference type="KEGG" id="hro:HELRODRAFT_158094"/>
<dbReference type="CDD" id="cd12152">
    <property type="entry name" value="F1-ATPase_delta"/>
    <property type="match status" value="1"/>
</dbReference>
<dbReference type="HOGENOM" id="CLU_084338_0_1_1"/>
<feature type="domain" description="ATP synthase F1 complex delta/epsilon subunit N-terminal" evidence="18">
    <location>
        <begin position="44"/>
        <end position="122"/>
    </location>
</feature>
<dbReference type="FunCoup" id="T1EMJ4">
    <property type="interactions" value="1294"/>
</dbReference>
<evidence type="ECO:0000256" key="13">
    <source>
        <dbReference type="ARBA" id="ARBA00031669"/>
    </source>
</evidence>
<dbReference type="Pfam" id="PF02823">
    <property type="entry name" value="ATP-synt_DE_N"/>
    <property type="match status" value="1"/>
</dbReference>
<evidence type="ECO:0000256" key="3">
    <source>
        <dbReference type="ARBA" id="ARBA00022448"/>
    </source>
</evidence>
<dbReference type="EnsemblMetazoa" id="HelroT158094">
    <property type="protein sequence ID" value="HelroP158094"/>
    <property type="gene ID" value="HelroG158094"/>
</dbReference>
<evidence type="ECO:0000256" key="6">
    <source>
        <dbReference type="ARBA" id="ARBA00022946"/>
    </source>
</evidence>
<dbReference type="Proteomes" id="UP000015101">
    <property type="component" value="Unassembled WGS sequence"/>
</dbReference>
<reference evidence="20" key="3">
    <citation type="submission" date="2015-06" db="UniProtKB">
        <authorList>
            <consortium name="EnsemblMetazoa"/>
        </authorList>
    </citation>
    <scope>IDENTIFICATION</scope>
</reference>
<dbReference type="eggNOG" id="KOG1758">
    <property type="taxonomic scope" value="Eukaryota"/>
</dbReference>
<dbReference type="HAMAP" id="MF_00530">
    <property type="entry name" value="ATP_synth_epsil_bac"/>
    <property type="match status" value="1"/>
</dbReference>
<dbReference type="SUPFAM" id="SSF51344">
    <property type="entry name" value="Epsilon subunit of F1F0-ATP synthase N-terminal domain"/>
    <property type="match status" value="1"/>
</dbReference>
<dbReference type="GO" id="GO:0046933">
    <property type="term" value="F:proton-transporting ATP synthase activity, rotational mechanism"/>
    <property type="evidence" value="ECO:0007669"/>
    <property type="project" value="InterPro"/>
</dbReference>
<evidence type="ECO:0000256" key="11">
    <source>
        <dbReference type="ARBA" id="ARBA00023196"/>
    </source>
</evidence>
<evidence type="ECO:0000313" key="21">
    <source>
        <dbReference type="Proteomes" id="UP000015101"/>
    </source>
</evidence>